<gene>
    <name evidence="2" type="ORF">PICMEDRAFT_14637</name>
</gene>
<dbReference type="Gene3D" id="1.10.167.10">
    <property type="entry name" value="Regulator of G-protein Signalling 4, domain 2"/>
    <property type="match status" value="1"/>
</dbReference>
<evidence type="ECO:0008006" key="4">
    <source>
        <dbReference type="Google" id="ProtNLM"/>
    </source>
</evidence>
<protein>
    <recommendedName>
        <fullName evidence="4">RGS domain-containing protein</fullName>
    </recommendedName>
</protein>
<dbReference type="InterPro" id="IPR044926">
    <property type="entry name" value="RGS_subdomain_2"/>
</dbReference>
<dbReference type="EMBL" id="KV454001">
    <property type="protein sequence ID" value="ODQ49163.1"/>
    <property type="molecule type" value="Genomic_DNA"/>
</dbReference>
<dbReference type="GeneID" id="30177151"/>
<evidence type="ECO:0000313" key="3">
    <source>
        <dbReference type="Proteomes" id="UP000094455"/>
    </source>
</evidence>
<dbReference type="CDD" id="cd07440">
    <property type="entry name" value="RGS"/>
    <property type="match status" value="1"/>
</dbReference>
<proteinExistence type="predicted"/>
<name>A0A1E3NUB3_9ASCO</name>
<dbReference type="SUPFAM" id="SSF48097">
    <property type="entry name" value="Regulator of G-protein signaling, RGS"/>
    <property type="match status" value="1"/>
</dbReference>
<dbReference type="AlphaFoldDB" id="A0A1E3NUB3"/>
<keyword evidence="3" id="KW-1185">Reference proteome</keyword>
<feature type="region of interest" description="Disordered" evidence="1">
    <location>
        <begin position="198"/>
        <end position="222"/>
    </location>
</feature>
<evidence type="ECO:0000256" key="1">
    <source>
        <dbReference type="SAM" id="MobiDB-lite"/>
    </source>
</evidence>
<organism evidence="2 3">
    <name type="scientific">Pichia membranifaciens NRRL Y-2026</name>
    <dbReference type="NCBI Taxonomy" id="763406"/>
    <lineage>
        <taxon>Eukaryota</taxon>
        <taxon>Fungi</taxon>
        <taxon>Dikarya</taxon>
        <taxon>Ascomycota</taxon>
        <taxon>Saccharomycotina</taxon>
        <taxon>Pichiomycetes</taxon>
        <taxon>Pichiales</taxon>
        <taxon>Pichiaceae</taxon>
        <taxon>Pichia</taxon>
    </lineage>
</organism>
<feature type="compositionally biased region" description="Polar residues" evidence="1">
    <location>
        <begin position="29"/>
        <end position="44"/>
    </location>
</feature>
<dbReference type="RefSeq" id="XP_019020276.1">
    <property type="nucleotide sequence ID" value="XM_019160464.1"/>
</dbReference>
<feature type="region of interest" description="Disordered" evidence="1">
    <location>
        <begin position="29"/>
        <end position="53"/>
    </location>
</feature>
<dbReference type="Proteomes" id="UP000094455">
    <property type="component" value="Unassembled WGS sequence"/>
</dbReference>
<evidence type="ECO:0000313" key="2">
    <source>
        <dbReference type="EMBL" id="ODQ49163.1"/>
    </source>
</evidence>
<reference evidence="2 3" key="1">
    <citation type="journal article" date="2016" name="Proc. Natl. Acad. Sci. U.S.A.">
        <title>Comparative genomics of biotechnologically important yeasts.</title>
        <authorList>
            <person name="Riley R."/>
            <person name="Haridas S."/>
            <person name="Wolfe K.H."/>
            <person name="Lopes M.R."/>
            <person name="Hittinger C.T."/>
            <person name="Goeker M."/>
            <person name="Salamov A.A."/>
            <person name="Wisecaver J.H."/>
            <person name="Long T.M."/>
            <person name="Calvey C.H."/>
            <person name="Aerts A.L."/>
            <person name="Barry K.W."/>
            <person name="Choi C."/>
            <person name="Clum A."/>
            <person name="Coughlan A.Y."/>
            <person name="Deshpande S."/>
            <person name="Douglass A.P."/>
            <person name="Hanson S.J."/>
            <person name="Klenk H.-P."/>
            <person name="LaButti K.M."/>
            <person name="Lapidus A."/>
            <person name="Lindquist E.A."/>
            <person name="Lipzen A.M."/>
            <person name="Meier-Kolthoff J.P."/>
            <person name="Ohm R.A."/>
            <person name="Otillar R.P."/>
            <person name="Pangilinan J.L."/>
            <person name="Peng Y."/>
            <person name="Rokas A."/>
            <person name="Rosa C.A."/>
            <person name="Scheuner C."/>
            <person name="Sibirny A.A."/>
            <person name="Slot J.C."/>
            <person name="Stielow J.B."/>
            <person name="Sun H."/>
            <person name="Kurtzman C.P."/>
            <person name="Blackwell M."/>
            <person name="Grigoriev I.V."/>
            <person name="Jeffries T.W."/>
        </authorList>
    </citation>
    <scope>NUCLEOTIDE SEQUENCE [LARGE SCALE GENOMIC DNA]</scope>
    <source>
        <strain evidence="2 3">NRRL Y-2026</strain>
    </source>
</reference>
<dbReference type="OrthoDB" id="10266999at2759"/>
<sequence>MMTGISHRPGHDPVTNLIGAFSEEDKSKLNASNAADYQENQRQFQHPDDQQNQLLQQQIQQQQQPIPKLGEILDDQVNPESVYSKINFLKFLVDKHCIENYEFYTELDSVLRNHELFKRFNSTSEWFSIYNQFIETEIINLPADITLKLSKNSLPALYLLNKIEKIIMNFLLASYYEFISYTKDMISAKIRTSSSCSTSTANSANNTASSCFTKPNSSTSPDSTSICSDFSFHFLSEGEGKSISDHNEAEDCDIDVVENISDKIGMQSTKVTTAYKGECVCNDEDIHSDTNYSSRSRSATTSAVSNGNRDNTVSTILSVGSGADVSGSASHSYNDITLKSDTSSDSSVSNMTVCDRCDGRCESRVEGGKSWSRFTRKLKWRRKSES</sequence>
<accession>A0A1E3NUB3</accession>
<dbReference type="InterPro" id="IPR036305">
    <property type="entry name" value="RGS_sf"/>
</dbReference>